<feature type="signal peptide" evidence="16">
    <location>
        <begin position="1"/>
        <end position="21"/>
    </location>
</feature>
<evidence type="ECO:0000256" key="8">
    <source>
        <dbReference type="ARBA" id="ARBA00022801"/>
    </source>
</evidence>
<keyword evidence="11" id="KW-0130">Cell adhesion</keyword>
<dbReference type="InterPro" id="IPR033116">
    <property type="entry name" value="TRYPSIN_SER"/>
</dbReference>
<sequence>MDPIRIGDSFWTLILITLIVSSEWQLGYLAKDHLDRDENVSEYCGLNSKQMLISYNLQHQQQQQPHHYPYYHYVIHSSHLYQNPNRVKTKLISFSERNHITRIVGGSDTSINLIPWQVSIQKHRTYLGYHKHFCGGTIINSKWILTAAHCFSWIPENPIHSDQLHEIRLVAGSSMTSSHSVFHNNPFTWERPQTASIEFVIKYPSYKKKSPKYDLALIKLKKSLKLFPKSFVNAACLPETEHQFTGPSTISGYGRTTEGGKSSKILQKANVTVRPEKECIKIYDKIFDPSIMYCAGDFDLDSCQGDSGGPMSHWDSKTKRYFIQGIVSYGIGCGREEYPGIYTKVIYFIDWIKETIKANSDDEDDGVGGNDHSEDQISFPHLQVGNYWI</sequence>
<dbReference type="Proteomes" id="UP000070412">
    <property type="component" value="Unassembled WGS sequence"/>
</dbReference>
<dbReference type="PROSITE" id="PS00135">
    <property type="entry name" value="TRYPSIN_SER"/>
    <property type="match status" value="1"/>
</dbReference>
<dbReference type="PANTHER" id="PTHR24264">
    <property type="entry name" value="TRYPSIN-RELATED"/>
    <property type="match status" value="1"/>
</dbReference>
<dbReference type="PRINTS" id="PR00722">
    <property type="entry name" value="CHYMOTRYPSIN"/>
</dbReference>
<keyword evidence="5 15" id="KW-0645">Protease</keyword>
<evidence type="ECO:0000256" key="11">
    <source>
        <dbReference type="ARBA" id="ARBA00022889"/>
    </source>
</evidence>
<dbReference type="EC" id="3.4.21.84" evidence="14"/>
<evidence type="ECO:0000256" key="14">
    <source>
        <dbReference type="ARBA" id="ARBA00066707"/>
    </source>
</evidence>
<name>A0A834VEF5_SARSC</name>
<dbReference type="InterPro" id="IPR018114">
    <property type="entry name" value="TRYPSIN_HIS"/>
</dbReference>
<protein>
    <recommendedName>
        <fullName evidence="14">limulus clotting factor C</fullName>
        <ecNumber evidence="14">3.4.21.84</ecNumber>
    </recommendedName>
</protein>
<keyword evidence="12" id="KW-1015">Disulfide bond</keyword>
<dbReference type="GO" id="GO:0005615">
    <property type="term" value="C:extracellular space"/>
    <property type="evidence" value="ECO:0007669"/>
    <property type="project" value="TreeGrafter"/>
</dbReference>
<dbReference type="SMART" id="SM00020">
    <property type="entry name" value="Tryp_SPc"/>
    <property type="match status" value="1"/>
</dbReference>
<dbReference type="InterPro" id="IPR043504">
    <property type="entry name" value="Peptidase_S1_PA_chymotrypsin"/>
</dbReference>
<evidence type="ECO:0000256" key="7">
    <source>
        <dbReference type="ARBA" id="ARBA00022734"/>
    </source>
</evidence>
<evidence type="ECO:0000256" key="13">
    <source>
        <dbReference type="ARBA" id="ARBA00052079"/>
    </source>
</evidence>
<reference evidence="19" key="3">
    <citation type="submission" date="2022-06" db="UniProtKB">
        <authorList>
            <consortium name="EnsemblMetazoa"/>
        </authorList>
    </citation>
    <scope>IDENTIFICATION</scope>
</reference>
<dbReference type="GO" id="GO:0004252">
    <property type="term" value="F:serine-type endopeptidase activity"/>
    <property type="evidence" value="ECO:0007669"/>
    <property type="project" value="InterPro"/>
</dbReference>
<reference evidence="20" key="1">
    <citation type="journal article" date="2020" name="PLoS Negl. Trop. Dis.">
        <title>High-quality nuclear genome for Sarcoptes scabiei-A critical resource for a neglected parasite.</title>
        <authorList>
            <person name="Korhonen P.K."/>
            <person name="Gasser R.B."/>
            <person name="Ma G."/>
            <person name="Wang T."/>
            <person name="Stroehlein A.J."/>
            <person name="Young N.D."/>
            <person name="Ang C.S."/>
            <person name="Fernando D.D."/>
            <person name="Lu H.C."/>
            <person name="Taylor S."/>
            <person name="Reynolds S.L."/>
            <person name="Mofiz E."/>
            <person name="Najaraj S.H."/>
            <person name="Gowda H."/>
            <person name="Madugundu A."/>
            <person name="Renuse S."/>
            <person name="Holt D."/>
            <person name="Pandey A."/>
            <person name="Papenfuss A.T."/>
            <person name="Fischer K."/>
        </authorList>
    </citation>
    <scope>NUCLEOTIDE SEQUENCE [LARGE SCALE GENOMIC DNA]</scope>
</reference>
<dbReference type="FunFam" id="2.40.10.10:FF:000120">
    <property type="entry name" value="Putative serine protease"/>
    <property type="match status" value="1"/>
</dbReference>
<keyword evidence="8 15" id="KW-0378">Hydrolase</keyword>
<dbReference type="GO" id="GO:0007155">
    <property type="term" value="P:cell adhesion"/>
    <property type="evidence" value="ECO:0007669"/>
    <property type="project" value="UniProtKB-KW"/>
</dbReference>
<dbReference type="SUPFAM" id="SSF50494">
    <property type="entry name" value="Trypsin-like serine proteases"/>
    <property type="match status" value="1"/>
</dbReference>
<dbReference type="GO" id="GO:0042381">
    <property type="term" value="P:hemolymph coagulation"/>
    <property type="evidence" value="ECO:0007669"/>
    <property type="project" value="UniProtKB-KW"/>
</dbReference>
<dbReference type="InterPro" id="IPR001314">
    <property type="entry name" value="Peptidase_S1A"/>
</dbReference>
<comment type="catalytic activity">
    <reaction evidence="13">
        <text>Selective cleavage of 103-Arg-|-Ser-104 and 124-Ile-|-Ile-125 bonds in Limulus clotting factor B to form activated factor B. Cleavage of -Pro-Arg-|-Xaa- bonds in synthetic substrates.</text>
        <dbReference type="EC" id="3.4.21.84"/>
    </reaction>
</comment>
<evidence type="ECO:0000256" key="9">
    <source>
        <dbReference type="ARBA" id="ARBA00022820"/>
    </source>
</evidence>
<dbReference type="Gene3D" id="2.40.10.10">
    <property type="entry name" value="Trypsin-like serine proteases"/>
    <property type="match status" value="1"/>
</dbReference>
<evidence type="ECO:0000256" key="5">
    <source>
        <dbReference type="ARBA" id="ARBA00022670"/>
    </source>
</evidence>
<dbReference type="PROSITE" id="PS00134">
    <property type="entry name" value="TRYPSIN_HIS"/>
    <property type="match status" value="1"/>
</dbReference>
<reference evidence="18" key="2">
    <citation type="submission" date="2020-01" db="EMBL/GenBank/DDBJ databases">
        <authorList>
            <person name="Korhonen P.K.K."/>
            <person name="Guangxu M.G."/>
            <person name="Wang T.W."/>
            <person name="Stroehlein A.J.S."/>
            <person name="Young N.D."/>
            <person name="Ang C.-S.A."/>
            <person name="Fernando D.W.F."/>
            <person name="Lu H.L."/>
            <person name="Taylor S.T."/>
            <person name="Ehtesham M.E.M."/>
            <person name="Najaraj S.H.N."/>
            <person name="Harsha G.H.G."/>
            <person name="Madugundu A.M."/>
            <person name="Renuse S.R."/>
            <person name="Holt D.H."/>
            <person name="Pandey A.P."/>
            <person name="Papenfuss A.P."/>
            <person name="Gasser R.B.G."/>
            <person name="Fischer K.F."/>
        </authorList>
    </citation>
    <scope>NUCLEOTIDE SEQUENCE</scope>
    <source>
        <strain evidence="18">SSS_KF_BRIS2020</strain>
    </source>
</reference>
<feature type="chain" id="PRO_5038259550" description="limulus clotting factor C" evidence="16">
    <location>
        <begin position="22"/>
        <end position="389"/>
    </location>
</feature>
<keyword evidence="2" id="KW-0964">Secreted</keyword>
<dbReference type="OrthoDB" id="6514235at2759"/>
<dbReference type="Pfam" id="PF00089">
    <property type="entry name" value="Trypsin"/>
    <property type="match status" value="1"/>
</dbReference>
<keyword evidence="6 16" id="KW-0732">Signal</keyword>
<evidence type="ECO:0000256" key="10">
    <source>
        <dbReference type="ARBA" id="ARBA00022825"/>
    </source>
</evidence>
<keyword evidence="10 15" id="KW-0720">Serine protease</keyword>
<evidence type="ECO:0000256" key="15">
    <source>
        <dbReference type="RuleBase" id="RU363034"/>
    </source>
</evidence>
<keyword evidence="3" id="KW-0245">EGF-like domain</keyword>
<comment type="subcellular location">
    <subcellularLocation>
        <location evidence="1">Secreted</location>
    </subcellularLocation>
</comment>
<dbReference type="InterPro" id="IPR001254">
    <property type="entry name" value="Trypsin_dom"/>
</dbReference>
<evidence type="ECO:0000313" key="19">
    <source>
        <dbReference type="EnsemblMetazoa" id="KAF7490798.1"/>
    </source>
</evidence>
<evidence type="ECO:0000256" key="16">
    <source>
        <dbReference type="SAM" id="SignalP"/>
    </source>
</evidence>
<feature type="domain" description="Peptidase S1" evidence="17">
    <location>
        <begin position="103"/>
        <end position="357"/>
    </location>
</feature>
<evidence type="ECO:0000256" key="3">
    <source>
        <dbReference type="ARBA" id="ARBA00022536"/>
    </source>
</evidence>
<dbReference type="GO" id="GO:0030246">
    <property type="term" value="F:carbohydrate binding"/>
    <property type="evidence" value="ECO:0007669"/>
    <property type="project" value="UniProtKB-KW"/>
</dbReference>
<evidence type="ECO:0000256" key="12">
    <source>
        <dbReference type="ARBA" id="ARBA00023157"/>
    </source>
</evidence>
<dbReference type="PROSITE" id="PS50240">
    <property type="entry name" value="TRYPSIN_DOM"/>
    <property type="match status" value="1"/>
</dbReference>
<accession>A0A834VEF5</accession>
<evidence type="ECO:0000256" key="4">
    <source>
        <dbReference type="ARBA" id="ARBA00022659"/>
    </source>
</evidence>
<keyword evidence="20" id="KW-1185">Reference proteome</keyword>
<evidence type="ECO:0000259" key="17">
    <source>
        <dbReference type="PROSITE" id="PS50240"/>
    </source>
</evidence>
<dbReference type="EnsemblMetazoa" id="SSS_474s_mrna">
    <property type="protein sequence ID" value="KAF7490798.1"/>
    <property type="gene ID" value="SSS_474"/>
</dbReference>
<evidence type="ECO:0000256" key="6">
    <source>
        <dbReference type="ARBA" id="ARBA00022729"/>
    </source>
</evidence>
<evidence type="ECO:0000313" key="18">
    <source>
        <dbReference type="EMBL" id="KAF7490798.1"/>
    </source>
</evidence>
<proteinExistence type="predicted"/>
<keyword evidence="4" id="KW-0768">Sushi</keyword>
<keyword evidence="9" id="KW-0353">Hemolymph clotting</keyword>
<dbReference type="PANTHER" id="PTHR24264:SF65">
    <property type="entry name" value="SRCR DOMAIN-CONTAINING PROTEIN"/>
    <property type="match status" value="1"/>
</dbReference>
<dbReference type="InterPro" id="IPR050127">
    <property type="entry name" value="Serine_Proteases_S1"/>
</dbReference>
<evidence type="ECO:0000256" key="1">
    <source>
        <dbReference type="ARBA" id="ARBA00004613"/>
    </source>
</evidence>
<dbReference type="GO" id="GO:0006508">
    <property type="term" value="P:proteolysis"/>
    <property type="evidence" value="ECO:0007669"/>
    <property type="project" value="UniProtKB-KW"/>
</dbReference>
<evidence type="ECO:0000313" key="20">
    <source>
        <dbReference type="Proteomes" id="UP000070412"/>
    </source>
</evidence>
<dbReference type="InterPro" id="IPR009003">
    <property type="entry name" value="Peptidase_S1_PA"/>
</dbReference>
<dbReference type="EMBL" id="WVUK01000062">
    <property type="protein sequence ID" value="KAF7490798.1"/>
    <property type="molecule type" value="Genomic_DNA"/>
</dbReference>
<gene>
    <name evidence="18" type="primary">SSS_474g</name>
    <name evidence="18" type="ORF">SSS_474</name>
</gene>
<keyword evidence="7" id="KW-0430">Lectin</keyword>
<dbReference type="AlphaFoldDB" id="A0A834VEF5"/>
<evidence type="ECO:0000256" key="2">
    <source>
        <dbReference type="ARBA" id="ARBA00022525"/>
    </source>
</evidence>
<organism evidence="18">
    <name type="scientific">Sarcoptes scabiei</name>
    <name type="common">Itch mite</name>
    <name type="synonym">Acarus scabiei</name>
    <dbReference type="NCBI Taxonomy" id="52283"/>
    <lineage>
        <taxon>Eukaryota</taxon>
        <taxon>Metazoa</taxon>
        <taxon>Ecdysozoa</taxon>
        <taxon>Arthropoda</taxon>
        <taxon>Chelicerata</taxon>
        <taxon>Arachnida</taxon>
        <taxon>Acari</taxon>
        <taxon>Acariformes</taxon>
        <taxon>Sarcoptiformes</taxon>
        <taxon>Astigmata</taxon>
        <taxon>Psoroptidia</taxon>
        <taxon>Sarcoptoidea</taxon>
        <taxon>Sarcoptidae</taxon>
        <taxon>Sarcoptinae</taxon>
        <taxon>Sarcoptes</taxon>
    </lineage>
</organism>
<dbReference type="CDD" id="cd00190">
    <property type="entry name" value="Tryp_SPc"/>
    <property type="match status" value="1"/>
</dbReference>